<reference evidence="1 2" key="2">
    <citation type="journal article" date="2015" name="Genome Announc.">
        <title>Genome Sequence of the Sulfate-Reducing Thermophilic Bacterium Thermodesulfovibrio yellowstonii Strain DSM 11347T (Phylum Nitrospirae).</title>
        <authorList>
            <person name="Bhatnagar S."/>
            <person name="Badger J.H."/>
            <person name="Madupu R."/>
            <person name="Khouri H.M."/>
            <person name="O'Connor E.M."/>
            <person name="Robb F.T."/>
            <person name="Ward N.L."/>
            <person name="Eisen J.A."/>
        </authorList>
    </citation>
    <scope>NUCLEOTIDE SEQUENCE [LARGE SCALE GENOMIC DNA]</scope>
    <source>
        <strain evidence="2">ATCC 51303 / DSM 11347 / YP87</strain>
    </source>
</reference>
<dbReference type="HOGENOM" id="CLU_2620933_0_0_0"/>
<dbReference type="PATRIC" id="fig|289376.4.peg.1082"/>
<dbReference type="SUPFAM" id="SSF58113">
    <property type="entry name" value="Apolipoprotein A-I"/>
    <property type="match status" value="1"/>
</dbReference>
<accession>B5YL14</accession>
<name>B5YL14_THEYD</name>
<dbReference type="EMBL" id="CP001147">
    <property type="protein sequence ID" value="ACI21150.1"/>
    <property type="molecule type" value="Genomic_DNA"/>
</dbReference>
<reference evidence="2" key="1">
    <citation type="submission" date="2008-08" db="EMBL/GenBank/DDBJ databases">
        <title>The complete genome sequence of Thermodesulfovibrio yellowstonii strain ATCC 51303 / DSM 11347 / YP87.</title>
        <authorList>
            <person name="Dodson R.J."/>
            <person name="Durkin A.S."/>
            <person name="Wu M."/>
            <person name="Eisen J."/>
            <person name="Sutton G."/>
        </authorList>
    </citation>
    <scope>NUCLEOTIDE SEQUENCE [LARGE SCALE GENOMIC DNA]</scope>
    <source>
        <strain evidence="2">ATCC 51303 / DSM 11347 / YP87</strain>
    </source>
</reference>
<sequence>MTSRFEPTYEELKLKTSPSLATVLRSFEPTYEELKQLFVEQDMQTALLRFEPTYEELKLQLQPRILELFQVLSLPMRN</sequence>
<dbReference type="Proteomes" id="UP000000718">
    <property type="component" value="Chromosome"/>
</dbReference>
<dbReference type="EnsemblBacteria" id="ACI21150">
    <property type="protein sequence ID" value="ACI21150"/>
    <property type="gene ID" value="THEYE_A1105"/>
</dbReference>
<dbReference type="Gene3D" id="6.10.250.2890">
    <property type="match status" value="1"/>
</dbReference>
<evidence type="ECO:0000313" key="2">
    <source>
        <dbReference type="Proteomes" id="UP000000718"/>
    </source>
</evidence>
<dbReference type="InParanoid" id="B5YL14"/>
<gene>
    <name evidence="1" type="ordered locus">THEYE_A1105</name>
</gene>
<keyword evidence="2" id="KW-1185">Reference proteome</keyword>
<evidence type="ECO:0000313" key="1">
    <source>
        <dbReference type="EMBL" id="ACI21150.1"/>
    </source>
</evidence>
<dbReference type="KEGG" id="tye:THEYE_A1105"/>
<organism evidence="1 2">
    <name type="scientific">Thermodesulfovibrio yellowstonii (strain ATCC 51303 / DSM 11347 / YP87)</name>
    <dbReference type="NCBI Taxonomy" id="289376"/>
    <lineage>
        <taxon>Bacteria</taxon>
        <taxon>Pseudomonadati</taxon>
        <taxon>Nitrospirota</taxon>
        <taxon>Thermodesulfovibrionia</taxon>
        <taxon>Thermodesulfovibrionales</taxon>
        <taxon>Thermodesulfovibrionaceae</taxon>
        <taxon>Thermodesulfovibrio</taxon>
    </lineage>
</organism>
<protein>
    <submittedName>
        <fullName evidence="1">Uncharacterized protein</fullName>
    </submittedName>
</protein>
<dbReference type="AlphaFoldDB" id="B5YL14"/>
<proteinExistence type="predicted"/>